<dbReference type="GeneID" id="58051496"/>
<dbReference type="EMBL" id="AP018586">
    <property type="protein sequence ID" value="BBD92801.1"/>
    <property type="molecule type" value="Genomic_DNA"/>
</dbReference>
<protein>
    <submittedName>
        <fullName evidence="1">Phage protein</fullName>
    </submittedName>
</protein>
<sequence length="75" mass="8262">MSTKLQVFDKEGNVVGEAELNKDGTTKVSIHDLEPDTTYPKGTFKVAHVENNAQSELIDVPEFKTKPSKSKSKAQ</sequence>
<proteinExistence type="predicted"/>
<organism evidence="1 2">
    <name type="scientific">Staphylococcus caprae</name>
    <dbReference type="NCBI Taxonomy" id="29380"/>
    <lineage>
        <taxon>Bacteria</taxon>
        <taxon>Bacillati</taxon>
        <taxon>Bacillota</taxon>
        <taxon>Bacilli</taxon>
        <taxon>Bacillales</taxon>
        <taxon>Staphylococcaceae</taxon>
        <taxon>Staphylococcus</taxon>
    </lineage>
</organism>
<gene>
    <name evidence="1" type="ORF">JMUB590_1744</name>
</gene>
<keyword evidence="2" id="KW-1185">Reference proteome</keyword>
<name>A0ABN5W4D5_9STAP</name>
<dbReference type="RefSeq" id="WP_002442364.1">
    <property type="nucleotide sequence ID" value="NZ_AP018586.1"/>
</dbReference>
<dbReference type="Proteomes" id="UP000274772">
    <property type="component" value="Chromosome"/>
</dbReference>
<accession>A0ABN5W4D5</accession>
<evidence type="ECO:0000313" key="2">
    <source>
        <dbReference type="Proteomes" id="UP000274772"/>
    </source>
</evidence>
<reference evidence="1 2" key="1">
    <citation type="submission" date="2018-05" db="EMBL/GenBank/DDBJ databases">
        <title>Complete genome sequencing of three human clinical isolates of Staphylococcus caprae reveals virulence factors similar to those of S. epidermidis and S. capitis.</title>
        <authorList>
            <person name="Watanabe S."/>
            <person name="Cui L."/>
        </authorList>
    </citation>
    <scope>NUCLEOTIDE SEQUENCE [LARGE SCALE GENOMIC DNA]</scope>
    <source>
        <strain evidence="1 2">JMUB590</strain>
    </source>
</reference>
<evidence type="ECO:0000313" key="1">
    <source>
        <dbReference type="EMBL" id="BBD92801.1"/>
    </source>
</evidence>